<dbReference type="GO" id="GO:0022857">
    <property type="term" value="F:transmembrane transporter activity"/>
    <property type="evidence" value="ECO:0007669"/>
    <property type="project" value="InterPro"/>
</dbReference>
<keyword evidence="3" id="KW-0813">Transport</keyword>
<evidence type="ECO:0000256" key="4">
    <source>
        <dbReference type="ARBA" id="ARBA00022692"/>
    </source>
</evidence>
<dbReference type="PANTHER" id="PTHR43791:SF54">
    <property type="entry name" value="MAJOR FACILITATOR SUPERFAMILY (MFS) PROFILE DOMAIN-CONTAINING PROTEIN-RELATED"/>
    <property type="match status" value="1"/>
</dbReference>
<feature type="transmembrane region" description="Helical" evidence="7">
    <location>
        <begin position="131"/>
        <end position="152"/>
    </location>
</feature>
<dbReference type="PANTHER" id="PTHR43791">
    <property type="entry name" value="PERMEASE-RELATED"/>
    <property type="match status" value="1"/>
</dbReference>
<keyword evidence="10" id="KW-1185">Reference proteome</keyword>
<comment type="caution">
    <text evidence="9">The sequence shown here is derived from an EMBL/GenBank/DDBJ whole genome shotgun (WGS) entry which is preliminary data.</text>
</comment>
<feature type="transmembrane region" description="Helical" evidence="7">
    <location>
        <begin position="365"/>
        <end position="383"/>
    </location>
</feature>
<feature type="transmembrane region" description="Helical" evidence="7">
    <location>
        <begin position="61"/>
        <end position="79"/>
    </location>
</feature>
<dbReference type="OrthoDB" id="2962993at2759"/>
<evidence type="ECO:0000313" key="9">
    <source>
        <dbReference type="EMBL" id="KAJ5088906.1"/>
    </source>
</evidence>
<proteinExistence type="inferred from homology"/>
<evidence type="ECO:0000256" key="2">
    <source>
        <dbReference type="ARBA" id="ARBA00008335"/>
    </source>
</evidence>
<dbReference type="InterPro" id="IPR036259">
    <property type="entry name" value="MFS_trans_sf"/>
</dbReference>
<feature type="transmembrane region" description="Helical" evidence="7">
    <location>
        <begin position="225"/>
        <end position="248"/>
    </location>
</feature>
<dbReference type="Proteomes" id="UP001149165">
    <property type="component" value="Unassembled WGS sequence"/>
</dbReference>
<dbReference type="InterPro" id="IPR020846">
    <property type="entry name" value="MFS_dom"/>
</dbReference>
<protein>
    <recommendedName>
        <fullName evidence="8">Major facilitator superfamily (MFS) profile domain-containing protein</fullName>
    </recommendedName>
</protein>
<organism evidence="9 10">
    <name type="scientific">Penicillium angulare</name>
    <dbReference type="NCBI Taxonomy" id="116970"/>
    <lineage>
        <taxon>Eukaryota</taxon>
        <taxon>Fungi</taxon>
        <taxon>Dikarya</taxon>
        <taxon>Ascomycota</taxon>
        <taxon>Pezizomycotina</taxon>
        <taxon>Eurotiomycetes</taxon>
        <taxon>Eurotiomycetidae</taxon>
        <taxon>Eurotiales</taxon>
        <taxon>Aspergillaceae</taxon>
        <taxon>Penicillium</taxon>
    </lineage>
</organism>
<accession>A0A9W9K177</accession>
<feature type="transmembrane region" description="Helical" evidence="7">
    <location>
        <begin position="158"/>
        <end position="180"/>
    </location>
</feature>
<dbReference type="FunFam" id="1.20.1250.20:FF:000034">
    <property type="entry name" value="MFS general substrate transporter"/>
    <property type="match status" value="1"/>
</dbReference>
<comment type="similarity">
    <text evidence="2">Belongs to the major facilitator superfamily.</text>
</comment>
<feature type="transmembrane region" description="Helical" evidence="7">
    <location>
        <begin position="336"/>
        <end position="353"/>
    </location>
</feature>
<sequence>MRPDNQDDLIDDEKECSTENVENYAIITTIDGIQVLGLSTEDADFYRNYAPEKRKKIIRKIDMRLIPMLAILYLISYLDRANIGNAKILGLSEDLNLTGLQYNIALSIFFIPYVLLEVPSNILLKRFARPSLYLGTLIVSWGTIMTLTGVVQNFGGLLAVRVLLGIFEAGFFPGSVYLCSLWYMPRELGTRVAAFFCASALSGAFSGLLAAAISKMDGIGGYEGWRWIFIIEGLVTVCLGLSTFLLLVDSPRLSTRWLDEDEIRYLEIQHFIKEGGQFKEEQERVTLKDVFGVMKNWRLYFLAYIMMCQSACNYGTKFSLPTLTEAMGFKGTSAQLMTVPPYIAGALSAVAFSNMSDRYNWRFPFVAAPLLLIITGYSIIVGLKGQLESHVGIGFFAIILACMGIYPTYPAAASWAINNLAPSKRRAIGSAFNICMGNTGGIIGSYMYLDRESPTYITGFGLSLAFGLSGLLVACGLEFWFMYANKQKAKLSEMEIRETYSDEQLLALGDRSPLFRNML</sequence>
<dbReference type="AlphaFoldDB" id="A0A9W9K177"/>
<name>A0A9W9K177_9EURO</name>
<dbReference type="GO" id="GO:0016020">
    <property type="term" value="C:membrane"/>
    <property type="evidence" value="ECO:0007669"/>
    <property type="project" value="UniProtKB-SubCell"/>
</dbReference>
<evidence type="ECO:0000256" key="7">
    <source>
        <dbReference type="SAM" id="Phobius"/>
    </source>
</evidence>
<dbReference type="SUPFAM" id="SSF103473">
    <property type="entry name" value="MFS general substrate transporter"/>
    <property type="match status" value="1"/>
</dbReference>
<feature type="transmembrane region" description="Helical" evidence="7">
    <location>
        <begin position="192"/>
        <end position="213"/>
    </location>
</feature>
<evidence type="ECO:0000256" key="1">
    <source>
        <dbReference type="ARBA" id="ARBA00004141"/>
    </source>
</evidence>
<feature type="transmembrane region" description="Helical" evidence="7">
    <location>
        <begin position="455"/>
        <end position="481"/>
    </location>
</feature>
<dbReference type="EMBL" id="JAPQKH010000007">
    <property type="protein sequence ID" value="KAJ5088906.1"/>
    <property type="molecule type" value="Genomic_DNA"/>
</dbReference>
<feature type="transmembrane region" description="Helical" evidence="7">
    <location>
        <begin position="389"/>
        <end position="409"/>
    </location>
</feature>
<evidence type="ECO:0000256" key="5">
    <source>
        <dbReference type="ARBA" id="ARBA00022989"/>
    </source>
</evidence>
<keyword evidence="4 7" id="KW-0812">Transmembrane</keyword>
<reference evidence="9" key="1">
    <citation type="submission" date="2022-11" db="EMBL/GenBank/DDBJ databases">
        <authorList>
            <person name="Petersen C."/>
        </authorList>
    </citation>
    <scope>NUCLEOTIDE SEQUENCE</scope>
    <source>
        <strain evidence="9">IBT 30069</strain>
    </source>
</reference>
<feature type="transmembrane region" description="Helical" evidence="7">
    <location>
        <begin position="297"/>
        <end position="316"/>
    </location>
</feature>
<keyword evidence="6 7" id="KW-0472">Membrane</keyword>
<dbReference type="InterPro" id="IPR011701">
    <property type="entry name" value="MFS"/>
</dbReference>
<evidence type="ECO:0000313" key="10">
    <source>
        <dbReference type="Proteomes" id="UP001149165"/>
    </source>
</evidence>
<comment type="subcellular location">
    <subcellularLocation>
        <location evidence="1">Membrane</location>
        <topology evidence="1">Multi-pass membrane protein</topology>
    </subcellularLocation>
</comment>
<dbReference type="PROSITE" id="PS50850">
    <property type="entry name" value="MFS"/>
    <property type="match status" value="1"/>
</dbReference>
<evidence type="ECO:0000256" key="6">
    <source>
        <dbReference type="ARBA" id="ARBA00023136"/>
    </source>
</evidence>
<feature type="transmembrane region" description="Helical" evidence="7">
    <location>
        <begin position="430"/>
        <end position="449"/>
    </location>
</feature>
<reference evidence="9" key="2">
    <citation type="journal article" date="2023" name="IMA Fungus">
        <title>Comparative genomic study of the Penicillium genus elucidates a diverse pangenome and 15 lateral gene transfer events.</title>
        <authorList>
            <person name="Petersen C."/>
            <person name="Sorensen T."/>
            <person name="Nielsen M.R."/>
            <person name="Sondergaard T.E."/>
            <person name="Sorensen J.L."/>
            <person name="Fitzpatrick D.A."/>
            <person name="Frisvad J.C."/>
            <person name="Nielsen K.L."/>
        </authorList>
    </citation>
    <scope>NUCLEOTIDE SEQUENCE</scope>
    <source>
        <strain evidence="9">IBT 30069</strain>
    </source>
</reference>
<evidence type="ECO:0000256" key="3">
    <source>
        <dbReference type="ARBA" id="ARBA00022448"/>
    </source>
</evidence>
<feature type="transmembrane region" description="Helical" evidence="7">
    <location>
        <begin position="99"/>
        <end position="119"/>
    </location>
</feature>
<dbReference type="FunFam" id="1.20.1250.20:FF:000013">
    <property type="entry name" value="MFS general substrate transporter"/>
    <property type="match status" value="1"/>
</dbReference>
<dbReference type="Pfam" id="PF07690">
    <property type="entry name" value="MFS_1"/>
    <property type="match status" value="1"/>
</dbReference>
<evidence type="ECO:0000259" key="8">
    <source>
        <dbReference type="PROSITE" id="PS50850"/>
    </source>
</evidence>
<gene>
    <name evidence="9" type="ORF">N7456_012522</name>
</gene>
<dbReference type="Gene3D" id="1.20.1250.20">
    <property type="entry name" value="MFS general substrate transporter like domains"/>
    <property type="match status" value="2"/>
</dbReference>
<feature type="domain" description="Major facilitator superfamily (MFS) profile" evidence="8">
    <location>
        <begin position="65"/>
        <end position="488"/>
    </location>
</feature>
<keyword evidence="5 7" id="KW-1133">Transmembrane helix</keyword>